<evidence type="ECO:0000256" key="1">
    <source>
        <dbReference type="SAM" id="Phobius"/>
    </source>
</evidence>
<feature type="transmembrane region" description="Helical" evidence="1">
    <location>
        <begin position="237"/>
        <end position="263"/>
    </location>
</feature>
<name>A0A510DSX7_9CREN</name>
<protein>
    <recommendedName>
        <fullName evidence="2">Zinc-ribbon domain-containing protein</fullName>
    </recommendedName>
</protein>
<gene>
    <name evidence="3" type="ORF">IC006_0531</name>
</gene>
<keyword evidence="1" id="KW-1133">Transmembrane helix</keyword>
<keyword evidence="1" id="KW-0812">Transmembrane</keyword>
<feature type="transmembrane region" description="Helical" evidence="1">
    <location>
        <begin position="320"/>
        <end position="344"/>
    </location>
</feature>
<proteinExistence type="predicted"/>
<reference evidence="3 4" key="1">
    <citation type="journal article" date="2020" name="Int. J. Syst. Evol. Microbiol.">
        <title>Sulfuracidifex tepidarius gen. nov., sp. nov. and transfer of Sulfolobus metallicus Huber and Stetter 1992 to the genus Sulfuracidifex as Sulfuracidifex metallicus comb. nov.</title>
        <authorList>
            <person name="Itoh T."/>
            <person name="Miura T."/>
            <person name="Sakai H.D."/>
            <person name="Kato S."/>
            <person name="Ohkuma M."/>
            <person name="Takashina T."/>
        </authorList>
    </citation>
    <scope>NUCLEOTIDE SEQUENCE [LARGE SCALE GENOMIC DNA]</scope>
    <source>
        <strain evidence="3 4">IC-006</strain>
    </source>
</reference>
<feature type="transmembrane region" description="Helical" evidence="1">
    <location>
        <begin position="200"/>
        <end position="217"/>
    </location>
</feature>
<dbReference type="RefSeq" id="WP_084739926.1">
    <property type="nucleotide sequence ID" value="NZ_AP018929.1"/>
</dbReference>
<dbReference type="Proteomes" id="UP000322983">
    <property type="component" value="Chromosome"/>
</dbReference>
<dbReference type="KEGG" id="step:IC006_0531"/>
<dbReference type="InterPro" id="IPR026870">
    <property type="entry name" value="Zinc_ribbon_dom"/>
</dbReference>
<evidence type="ECO:0000259" key="2">
    <source>
        <dbReference type="Pfam" id="PF13240"/>
    </source>
</evidence>
<feature type="transmembrane region" description="Helical" evidence="1">
    <location>
        <begin position="140"/>
        <end position="160"/>
    </location>
</feature>
<feature type="transmembrane region" description="Helical" evidence="1">
    <location>
        <begin position="105"/>
        <end position="128"/>
    </location>
</feature>
<keyword evidence="1" id="KW-0472">Membrane</keyword>
<feature type="transmembrane region" description="Helical" evidence="1">
    <location>
        <begin position="67"/>
        <end position="93"/>
    </location>
</feature>
<evidence type="ECO:0000313" key="3">
    <source>
        <dbReference type="EMBL" id="BBG23247.1"/>
    </source>
</evidence>
<dbReference type="Pfam" id="PF13240">
    <property type="entry name" value="Zn_Ribbon_1"/>
    <property type="match status" value="1"/>
</dbReference>
<sequence length="365" mass="38863">MTKFCPKCGTPNPDEAQFCSKCGAPLPNLTLPASPPAPMGGMPPSYPPQYPATSFNMTKLNDYNKRYFSLVGGILTGLAFIIFAITFVLLLAYPFTISGGTGNLAGFYGVMIGTFAMYLVLGIFVFLIGIKRSITPSLTFITGLLVFLYFILFGVGMFLLQSESDGLFQTNSNGVELVLGSVFILITLILGRSFSPINKILAYSFMLVGVILAYAGVGGLTNSYVSSTSSVYVIQPSAIFFISSLAIVSGIILPIALMIDVFMSKFPMGKTIFSIMLDVILLIFSIGQIILGSTIISAGIPSTTGLPGIISASLYMSYTAGVLDLIAGIFVLLSSVLLMVNNIVTISKQAGRPSGYYSPPPPPRY</sequence>
<evidence type="ECO:0000313" key="4">
    <source>
        <dbReference type="Proteomes" id="UP000322983"/>
    </source>
</evidence>
<organism evidence="3 4">
    <name type="scientific">Sulfuracidifex tepidarius</name>
    <dbReference type="NCBI Taxonomy" id="1294262"/>
    <lineage>
        <taxon>Archaea</taxon>
        <taxon>Thermoproteota</taxon>
        <taxon>Thermoprotei</taxon>
        <taxon>Sulfolobales</taxon>
        <taxon>Sulfolobaceae</taxon>
        <taxon>Sulfuracidifex</taxon>
    </lineage>
</organism>
<dbReference type="EMBL" id="AP018929">
    <property type="protein sequence ID" value="BBG23247.1"/>
    <property type="molecule type" value="Genomic_DNA"/>
</dbReference>
<dbReference type="GeneID" id="41714382"/>
<keyword evidence="4" id="KW-1185">Reference proteome</keyword>
<feature type="transmembrane region" description="Helical" evidence="1">
    <location>
        <begin position="275"/>
        <end position="300"/>
    </location>
</feature>
<dbReference type="AlphaFoldDB" id="A0A510DSX7"/>
<dbReference type="OrthoDB" id="44258at2157"/>
<feature type="transmembrane region" description="Helical" evidence="1">
    <location>
        <begin position="172"/>
        <end position="191"/>
    </location>
</feature>
<accession>A0A510DSX7</accession>
<feature type="domain" description="Zinc-ribbon" evidence="2">
    <location>
        <begin position="4"/>
        <end position="26"/>
    </location>
</feature>